<evidence type="ECO:0000256" key="3">
    <source>
        <dbReference type="ARBA" id="ARBA00022692"/>
    </source>
</evidence>
<accession>A0A511Z2A7</accession>
<dbReference type="AlphaFoldDB" id="A0A511Z2A7"/>
<keyword evidence="4 7" id="KW-1133">Transmembrane helix</keyword>
<evidence type="ECO:0000256" key="5">
    <source>
        <dbReference type="ARBA" id="ARBA00023136"/>
    </source>
</evidence>
<name>A0A511Z2A7_9CELL</name>
<dbReference type="Proteomes" id="UP000321484">
    <property type="component" value="Unassembled WGS sequence"/>
</dbReference>
<feature type="transmembrane region" description="Helical" evidence="7">
    <location>
        <begin position="119"/>
        <end position="138"/>
    </location>
</feature>
<feature type="compositionally biased region" description="Low complexity" evidence="6">
    <location>
        <begin position="1"/>
        <end position="16"/>
    </location>
</feature>
<keyword evidence="3 7" id="KW-0812">Transmembrane</keyword>
<organism evidence="9 10">
    <name type="scientific">Actinotalea fermentans</name>
    <dbReference type="NCBI Taxonomy" id="43671"/>
    <lineage>
        <taxon>Bacteria</taxon>
        <taxon>Bacillati</taxon>
        <taxon>Actinomycetota</taxon>
        <taxon>Actinomycetes</taxon>
        <taxon>Micrococcales</taxon>
        <taxon>Cellulomonadaceae</taxon>
        <taxon>Actinotalea</taxon>
    </lineage>
</organism>
<dbReference type="EMBL" id="BJYK01000013">
    <property type="protein sequence ID" value="GEN81581.1"/>
    <property type="molecule type" value="Genomic_DNA"/>
</dbReference>
<dbReference type="InterPro" id="IPR010432">
    <property type="entry name" value="RDD"/>
</dbReference>
<keyword evidence="10" id="KW-1185">Reference proteome</keyword>
<feature type="transmembrane region" description="Helical" evidence="7">
    <location>
        <begin position="77"/>
        <end position="99"/>
    </location>
</feature>
<feature type="region of interest" description="Disordered" evidence="6">
    <location>
        <begin position="1"/>
        <end position="39"/>
    </location>
</feature>
<dbReference type="Pfam" id="PF06271">
    <property type="entry name" value="RDD"/>
    <property type="match status" value="1"/>
</dbReference>
<evidence type="ECO:0000256" key="1">
    <source>
        <dbReference type="ARBA" id="ARBA00004651"/>
    </source>
</evidence>
<dbReference type="PANTHER" id="PTHR36115:SF6">
    <property type="entry name" value="PROLINE-RICH ANTIGEN HOMOLOG"/>
    <property type="match status" value="1"/>
</dbReference>
<dbReference type="GO" id="GO:0005886">
    <property type="term" value="C:plasma membrane"/>
    <property type="evidence" value="ECO:0007669"/>
    <property type="project" value="UniProtKB-SubCell"/>
</dbReference>
<evidence type="ECO:0000256" key="6">
    <source>
        <dbReference type="SAM" id="MobiDB-lite"/>
    </source>
</evidence>
<dbReference type="InterPro" id="IPR051791">
    <property type="entry name" value="Pra-immunoreactive"/>
</dbReference>
<protein>
    <recommendedName>
        <fullName evidence="8">RDD domain-containing protein</fullName>
    </recommendedName>
</protein>
<evidence type="ECO:0000313" key="9">
    <source>
        <dbReference type="EMBL" id="GEN81581.1"/>
    </source>
</evidence>
<sequence length="215" mass="23105">MTQQQGQGFPQDQQGQPYPPYEPYPQPAPAPGYGQPGVPQAPAYQQPPSYAAYAGYAAGGQAPAVVLPPLAHWGKRVLAMLVDVLVILPFVIVGAVLMAVSVRETGVDMYGRTVSEPSAAGVVALLLGYGTAIGIQVWNRWVRQGRTGQSLGKRALGIRLLSERTMAPVGPGMSFARDLCHVVDGFLYLGYLWPLWDPKRQTFSDKILSTVVVEG</sequence>
<dbReference type="PANTHER" id="PTHR36115">
    <property type="entry name" value="PROLINE-RICH ANTIGEN HOMOLOG-RELATED"/>
    <property type="match status" value="1"/>
</dbReference>
<evidence type="ECO:0000256" key="7">
    <source>
        <dbReference type="SAM" id="Phobius"/>
    </source>
</evidence>
<reference evidence="9 10" key="1">
    <citation type="submission" date="2019-07" db="EMBL/GenBank/DDBJ databases">
        <title>Whole genome shotgun sequence of Actinotalea fermentans NBRC 105374.</title>
        <authorList>
            <person name="Hosoyama A."/>
            <person name="Uohara A."/>
            <person name="Ohji S."/>
            <person name="Ichikawa N."/>
        </authorList>
    </citation>
    <scope>NUCLEOTIDE SEQUENCE [LARGE SCALE GENOMIC DNA]</scope>
    <source>
        <strain evidence="9 10">NBRC 105374</strain>
    </source>
</reference>
<evidence type="ECO:0000313" key="10">
    <source>
        <dbReference type="Proteomes" id="UP000321484"/>
    </source>
</evidence>
<evidence type="ECO:0000259" key="8">
    <source>
        <dbReference type="Pfam" id="PF06271"/>
    </source>
</evidence>
<evidence type="ECO:0000256" key="4">
    <source>
        <dbReference type="ARBA" id="ARBA00022989"/>
    </source>
</evidence>
<comment type="subcellular location">
    <subcellularLocation>
        <location evidence="1">Cell membrane</location>
        <topology evidence="1">Multi-pass membrane protein</topology>
    </subcellularLocation>
</comment>
<evidence type="ECO:0000256" key="2">
    <source>
        <dbReference type="ARBA" id="ARBA00022475"/>
    </source>
</evidence>
<keyword evidence="2" id="KW-1003">Cell membrane</keyword>
<gene>
    <name evidence="9" type="ORF">AFE02nite_33150</name>
</gene>
<feature type="domain" description="RDD" evidence="8">
    <location>
        <begin position="70"/>
        <end position="207"/>
    </location>
</feature>
<keyword evidence="5 7" id="KW-0472">Membrane</keyword>
<proteinExistence type="predicted"/>
<dbReference type="RefSeq" id="WP_052114011.1">
    <property type="nucleotide sequence ID" value="NZ_BJYK01000013.1"/>
</dbReference>
<comment type="caution">
    <text evidence="9">The sequence shown here is derived from an EMBL/GenBank/DDBJ whole genome shotgun (WGS) entry which is preliminary data.</text>
</comment>
<feature type="compositionally biased region" description="Pro residues" evidence="6">
    <location>
        <begin position="17"/>
        <end position="30"/>
    </location>
</feature>
<dbReference type="OrthoDB" id="9793824at2"/>